<feature type="transmembrane region" description="Helical" evidence="1">
    <location>
        <begin position="12"/>
        <end position="32"/>
    </location>
</feature>
<keyword evidence="1" id="KW-0812">Transmembrane</keyword>
<comment type="caution">
    <text evidence="3">The sequence shown here is derived from an EMBL/GenBank/DDBJ whole genome shotgun (WGS) entry which is preliminary data.</text>
</comment>
<keyword evidence="4" id="KW-1185">Reference proteome</keyword>
<dbReference type="InterPro" id="IPR018927">
    <property type="entry name" value="Pilus_synth_Q_C"/>
</dbReference>
<gene>
    <name evidence="3" type="ORF">J0A66_15640</name>
</gene>
<evidence type="ECO:0000313" key="3">
    <source>
        <dbReference type="EMBL" id="MBN7826668.1"/>
    </source>
</evidence>
<accession>A0A939DPN8</accession>
<dbReference type="Gene3D" id="3.55.50.70">
    <property type="match status" value="1"/>
</dbReference>
<dbReference type="Pfam" id="PF10671">
    <property type="entry name" value="TcpQ"/>
    <property type="match status" value="1"/>
</dbReference>
<evidence type="ECO:0000259" key="2">
    <source>
        <dbReference type="Pfam" id="PF10671"/>
    </source>
</evidence>
<proteinExistence type="predicted"/>
<dbReference type="AlphaFoldDB" id="A0A939DPN8"/>
<reference evidence="3" key="1">
    <citation type="submission" date="2021-03" db="EMBL/GenBank/DDBJ databases">
        <title>novel species isolated from a fishpond in China.</title>
        <authorList>
            <person name="Lu H."/>
            <person name="Cai Z."/>
        </authorList>
    </citation>
    <scope>NUCLEOTIDE SEQUENCE</scope>
    <source>
        <strain evidence="3">JCM 30855</strain>
    </source>
</reference>
<keyword evidence="1" id="KW-0472">Membrane</keyword>
<feature type="domain" description="Toxin co-regulated pilus biosynthesis protein Q C-terminal" evidence="2">
    <location>
        <begin position="114"/>
        <end position="190"/>
    </location>
</feature>
<organism evidence="3 4">
    <name type="scientific">Bowmanella dokdonensis</name>
    <dbReference type="NCBI Taxonomy" id="751969"/>
    <lineage>
        <taxon>Bacteria</taxon>
        <taxon>Pseudomonadati</taxon>
        <taxon>Pseudomonadota</taxon>
        <taxon>Gammaproteobacteria</taxon>
        <taxon>Alteromonadales</taxon>
        <taxon>Alteromonadaceae</taxon>
        <taxon>Bowmanella</taxon>
    </lineage>
</organism>
<sequence length="220" mass="24900">MKKRTYNPGVFWAKHLGLALALIVIAVLVINIDKIRSNAPVPKGQTVNKDPARGLSDFYAQYRSGPSLPLLDPQSDFVMDLNQQDKPLDSRLQEMESIQKPASGRWQGEHKYRTFKAGGTLREIITNYAQSEGMQVIWELNQDFVVKNNFQVEDTVIGTMNKIARAIDSNFAGTVEGFFCPRQRSLVITDNATDYLRQHCTPSDPELSRLVEQERSLSRN</sequence>
<dbReference type="RefSeq" id="WP_206574775.1">
    <property type="nucleotide sequence ID" value="NZ_JAFKCV010000009.1"/>
</dbReference>
<evidence type="ECO:0000256" key="1">
    <source>
        <dbReference type="SAM" id="Phobius"/>
    </source>
</evidence>
<name>A0A939DPN8_9ALTE</name>
<keyword evidence="1" id="KW-1133">Transmembrane helix</keyword>
<evidence type="ECO:0000313" key="4">
    <source>
        <dbReference type="Proteomes" id="UP000664654"/>
    </source>
</evidence>
<dbReference type="EMBL" id="JAFKCV010000009">
    <property type="protein sequence ID" value="MBN7826668.1"/>
    <property type="molecule type" value="Genomic_DNA"/>
</dbReference>
<dbReference type="Proteomes" id="UP000664654">
    <property type="component" value="Unassembled WGS sequence"/>
</dbReference>
<protein>
    <submittedName>
        <fullName evidence="3">TcpQ domain-containing protein</fullName>
    </submittedName>
</protein>